<dbReference type="InterPro" id="IPR006439">
    <property type="entry name" value="HAD-SF_hydro_IA"/>
</dbReference>
<evidence type="ECO:0000313" key="1">
    <source>
        <dbReference type="EMBL" id="XBH07156.1"/>
    </source>
</evidence>
<dbReference type="SFLD" id="SFLDG01129">
    <property type="entry name" value="C1.5:_HAD__Beta-PGM__Phosphata"/>
    <property type="match status" value="1"/>
</dbReference>
<dbReference type="InterPro" id="IPR023214">
    <property type="entry name" value="HAD_sf"/>
</dbReference>
<dbReference type="PANTHER" id="PTHR46649">
    <property type="match status" value="1"/>
</dbReference>
<dbReference type="AlphaFoldDB" id="A0AAU7CR78"/>
<dbReference type="PRINTS" id="PR00413">
    <property type="entry name" value="HADHALOGNASE"/>
</dbReference>
<dbReference type="InterPro" id="IPR044924">
    <property type="entry name" value="HAD-SF_hydro_IA_REG-2-like_cap"/>
</dbReference>
<dbReference type="Pfam" id="PF00702">
    <property type="entry name" value="Hydrolase"/>
    <property type="match status" value="1"/>
</dbReference>
<reference evidence="1" key="1">
    <citation type="submission" date="2024-05" db="EMBL/GenBank/DDBJ databases">
        <title>Planctomycetes of the genus Singulisphaera possess chitinolytic capabilities.</title>
        <authorList>
            <person name="Ivanova A."/>
        </authorList>
    </citation>
    <scope>NUCLEOTIDE SEQUENCE</scope>
    <source>
        <strain evidence="1">Ch08T</strain>
    </source>
</reference>
<dbReference type="PANTHER" id="PTHR46649:SF4">
    <property type="entry name" value="HALOACID DEHALOGENASE-LIKE HYDROLASE (HAD) SUPERFAMILY PROTEIN"/>
    <property type="match status" value="1"/>
</dbReference>
<dbReference type="Gene3D" id="1.10.150.720">
    <property type="entry name" value="Haloacid dehalogenase-like hydrolase"/>
    <property type="match status" value="1"/>
</dbReference>
<dbReference type="InterPro" id="IPR036412">
    <property type="entry name" value="HAD-like_sf"/>
</dbReference>
<dbReference type="GO" id="GO:0016787">
    <property type="term" value="F:hydrolase activity"/>
    <property type="evidence" value="ECO:0007669"/>
    <property type="project" value="UniProtKB-KW"/>
</dbReference>
<name>A0AAU7CR78_9BACT</name>
<dbReference type="SFLD" id="SFLDS00003">
    <property type="entry name" value="Haloacid_Dehalogenase"/>
    <property type="match status" value="1"/>
</dbReference>
<accession>A0AAU7CR78</accession>
<dbReference type="RefSeq" id="WP_406699999.1">
    <property type="nucleotide sequence ID" value="NZ_CP155447.1"/>
</dbReference>
<dbReference type="SUPFAM" id="SSF56784">
    <property type="entry name" value="HAD-like"/>
    <property type="match status" value="1"/>
</dbReference>
<dbReference type="Gene3D" id="3.40.50.1000">
    <property type="entry name" value="HAD superfamily/HAD-like"/>
    <property type="match status" value="1"/>
</dbReference>
<protein>
    <submittedName>
        <fullName evidence="1">HAD family hydrolase</fullName>
        <ecNumber evidence="1">3.1.3.-</ecNumber>
    </submittedName>
</protein>
<keyword evidence="1" id="KW-0378">Hydrolase</keyword>
<dbReference type="EMBL" id="CP155447">
    <property type="protein sequence ID" value="XBH07156.1"/>
    <property type="molecule type" value="Genomic_DNA"/>
</dbReference>
<organism evidence="1">
    <name type="scientific">Singulisphaera sp. Ch08</name>
    <dbReference type="NCBI Taxonomy" id="3120278"/>
    <lineage>
        <taxon>Bacteria</taxon>
        <taxon>Pseudomonadati</taxon>
        <taxon>Planctomycetota</taxon>
        <taxon>Planctomycetia</taxon>
        <taxon>Isosphaerales</taxon>
        <taxon>Isosphaeraceae</taxon>
        <taxon>Singulisphaera</taxon>
    </lineage>
</organism>
<dbReference type="EC" id="3.1.3.-" evidence="1"/>
<sequence length="241" mass="26681">MTMTMRIDAVWDGIEAIVLDAVGTLIEPFPTVAEVYAAAAHRQGIGLDREVVRNRFAQSLRDDESEENLQALVTDEPTELSRWRQIVSSVLPELPEPDRAFEELWDHFGRPDSWRSFHDVGPSLTQLSDRGIPIAIASNFDGRLRTVLAGLPELSTLDPRLVISSEVGYRKPHPAFYRAVCDCLGLVPEALMMVGDDPVNDVLGACRAGLRGVWLDRRGRGGRTDLLGVNHLAFLVSLRGD</sequence>
<dbReference type="NCBIfam" id="TIGR01549">
    <property type="entry name" value="HAD-SF-IA-v1"/>
    <property type="match status" value="1"/>
</dbReference>
<gene>
    <name evidence="1" type="ORF">V5E97_14255</name>
</gene>
<proteinExistence type="predicted"/>